<keyword evidence="1" id="KW-0472">Membrane</keyword>
<evidence type="ECO:0000256" key="1">
    <source>
        <dbReference type="SAM" id="Phobius"/>
    </source>
</evidence>
<evidence type="ECO:0000313" key="2">
    <source>
        <dbReference type="EMBL" id="MBW81380.1"/>
    </source>
</evidence>
<feature type="transmembrane region" description="Helical" evidence="1">
    <location>
        <begin position="24"/>
        <end position="48"/>
    </location>
</feature>
<organism evidence="2">
    <name type="scientific">Rhizophora mucronata</name>
    <name type="common">Asiatic mangrove</name>
    <dbReference type="NCBI Taxonomy" id="61149"/>
    <lineage>
        <taxon>Eukaryota</taxon>
        <taxon>Viridiplantae</taxon>
        <taxon>Streptophyta</taxon>
        <taxon>Embryophyta</taxon>
        <taxon>Tracheophyta</taxon>
        <taxon>Spermatophyta</taxon>
        <taxon>Magnoliopsida</taxon>
        <taxon>eudicotyledons</taxon>
        <taxon>Gunneridae</taxon>
        <taxon>Pentapetalae</taxon>
        <taxon>rosids</taxon>
        <taxon>fabids</taxon>
        <taxon>Malpighiales</taxon>
        <taxon>Rhizophoraceae</taxon>
        <taxon>Rhizophora</taxon>
    </lineage>
</organism>
<reference evidence="2" key="1">
    <citation type="submission" date="2018-02" db="EMBL/GenBank/DDBJ databases">
        <title>Rhizophora mucronata_Transcriptome.</title>
        <authorList>
            <person name="Meera S.P."/>
            <person name="Sreeshan A."/>
            <person name="Augustine A."/>
        </authorList>
    </citation>
    <scope>NUCLEOTIDE SEQUENCE</scope>
    <source>
        <tissue evidence="2">Leaf</tissue>
    </source>
</reference>
<dbReference type="EMBL" id="GGEC01000897">
    <property type="protein sequence ID" value="MBW81380.1"/>
    <property type="molecule type" value="Transcribed_RNA"/>
</dbReference>
<proteinExistence type="predicted"/>
<dbReference type="AlphaFoldDB" id="A0A2P2IJH8"/>
<sequence>MGLVSLISEDFKVQFRVRVFYLQLYYTALEFLVALLVAKWLVVLIMLVKL</sequence>
<keyword evidence="1" id="KW-1133">Transmembrane helix</keyword>
<name>A0A2P2IJH8_RHIMU</name>
<accession>A0A2P2IJH8</accession>
<keyword evidence="1" id="KW-0812">Transmembrane</keyword>
<protein>
    <submittedName>
        <fullName evidence="2">Uncharacterized protein</fullName>
    </submittedName>
</protein>